<dbReference type="AlphaFoldDB" id="A0A6L2NH06"/>
<accession>A0A6L2NH06</accession>
<comment type="caution">
    <text evidence="1">The sequence shown here is derived from an EMBL/GenBank/DDBJ whole genome shotgun (WGS) entry which is preliminary data.</text>
</comment>
<reference evidence="1" key="1">
    <citation type="journal article" date="2019" name="Sci. Rep.">
        <title>Draft genome of Tanacetum cinerariifolium, the natural source of mosquito coil.</title>
        <authorList>
            <person name="Yamashiro T."/>
            <person name="Shiraishi A."/>
            <person name="Satake H."/>
            <person name="Nakayama K."/>
        </authorList>
    </citation>
    <scope>NUCLEOTIDE SEQUENCE</scope>
</reference>
<proteinExistence type="predicted"/>
<sequence length="85" mass="8972">MQEGDVDRGKALDADSAIIKSSGIELENHDISSRSWNDTHAKNGYIKPVNDKAPMAEGLKPGVVAKLLGVVAKGGDGGGRVVSWW</sequence>
<evidence type="ECO:0000313" key="1">
    <source>
        <dbReference type="EMBL" id="GEU85453.1"/>
    </source>
</evidence>
<protein>
    <submittedName>
        <fullName evidence="1">Uncharacterized protein</fullName>
    </submittedName>
</protein>
<organism evidence="1">
    <name type="scientific">Tanacetum cinerariifolium</name>
    <name type="common">Dalmatian daisy</name>
    <name type="synonym">Chrysanthemum cinerariifolium</name>
    <dbReference type="NCBI Taxonomy" id="118510"/>
    <lineage>
        <taxon>Eukaryota</taxon>
        <taxon>Viridiplantae</taxon>
        <taxon>Streptophyta</taxon>
        <taxon>Embryophyta</taxon>
        <taxon>Tracheophyta</taxon>
        <taxon>Spermatophyta</taxon>
        <taxon>Magnoliopsida</taxon>
        <taxon>eudicotyledons</taxon>
        <taxon>Gunneridae</taxon>
        <taxon>Pentapetalae</taxon>
        <taxon>asterids</taxon>
        <taxon>campanulids</taxon>
        <taxon>Asterales</taxon>
        <taxon>Asteraceae</taxon>
        <taxon>Asteroideae</taxon>
        <taxon>Anthemideae</taxon>
        <taxon>Anthemidinae</taxon>
        <taxon>Tanacetum</taxon>
    </lineage>
</organism>
<dbReference type="EMBL" id="BKCJ010009112">
    <property type="protein sequence ID" value="GEU85453.1"/>
    <property type="molecule type" value="Genomic_DNA"/>
</dbReference>
<gene>
    <name evidence="1" type="ORF">Tci_057431</name>
</gene>
<name>A0A6L2NH06_TANCI</name>